<evidence type="ECO:0000313" key="6">
    <source>
        <dbReference type="Proteomes" id="UP000238882"/>
    </source>
</evidence>
<comment type="caution">
    <text evidence="5">The sequence shown here is derived from an EMBL/GenBank/DDBJ whole genome shotgun (WGS) entry which is preliminary data.</text>
</comment>
<evidence type="ECO:0000256" key="2">
    <source>
        <dbReference type="SAM" id="SignalP"/>
    </source>
</evidence>
<evidence type="ECO:0000259" key="3">
    <source>
        <dbReference type="PROSITE" id="PS51484"/>
    </source>
</evidence>
<reference evidence="5 6" key="1">
    <citation type="submission" date="2016-12" db="EMBL/GenBank/DDBJ databases">
        <title>Trade-off between light-utilization and light-protection in marine flavobacteria.</title>
        <authorList>
            <person name="Kumagai Y."/>
            <person name="Yoshizawa S."/>
            <person name="Kogure K."/>
            <person name="Iwasaki W."/>
        </authorList>
    </citation>
    <scope>NUCLEOTIDE SEQUENCE [LARGE SCALE GENOMIC DNA]</scope>
    <source>
        <strain evidence="5 6">NBRC 108759</strain>
    </source>
</reference>
<dbReference type="AlphaFoldDB" id="A0A2S7WR06"/>
<dbReference type="NCBIfam" id="TIGR04183">
    <property type="entry name" value="Por_Secre_tail"/>
    <property type="match status" value="1"/>
</dbReference>
<dbReference type="OrthoDB" id="1522652at2"/>
<sequence>MKKFYLLFLFSIICATTSAQLVLNEAHYDPATDISGDANGDGTRSSDNDEFLEFVNSNSTPLDITGYKISDETADGVTKTLRHVVGDTNGDDVADVTVIIPAGGVYVIFGGGDVSTINALPNTTAETCSSLSLLNSGDKVIVDDASDANVITFDPNGSNILDLDTGDNQSLERLPAITGRFIKHNAINGANFSPGVLQSSVTNILVLNEIHADPASDITGDADGNGTRDASNDEFLEFVNNSGASINLNGYKLYDIDGINSDTPSHTFGATTIAQGEALVLFNDAAVPTGGFGGATVLTCSSGFTLFNGGQTIYIKDASDNIVFVHQYGSATNNQSINRSPEITGDTFVEHTTLTGSNNFSPGFQADGTTPLTTLTATFENSFNLASGIWDLDANWSKGTKPTSAENVVIPAGRTVTINVNNLEVTNLDVKGTLTIDETHSLKVTGNLIDAGTLNINSGGSLIVEGSSSGNITYNRELTFVAGNLKGWHLTGSPVVGQAYTDAYATTNGLATSATRRGLATYNTASDSWSYLEDDDSNAGTFSPGQGFSLKRGSTTGDISYTGTINTDNAGVNVTLLTTGNRFNVLSNPYASYLSSATFLNGNGSVSDTKTIWVWNQTLGTDGEYEVKTAGENFIVSPGQGFFVQANASGNTNFNFSESNQSNNSGTDTFQKGAGKTEISLWITDGSIKNYNKIFYLDNATKGFDVGYEGELFGATPNKFAIYSHLVSESQGKNFQVQSLPNSDYENMVIPIGLNADANKEITFTTESLNLPTGIKVFLEDKLTNTFTRLDETNSNYKVTLTEKSDGIGRFYLHTKSSVLNTDNLSLEDNISIYKINSSTLRVTGLSEGKASLKLFNILGKQVLNTSFTSKGIKDIDLPNLATGVYIVQLETETGKLNKKITLE</sequence>
<evidence type="ECO:0000313" key="5">
    <source>
        <dbReference type="EMBL" id="PQJ79711.1"/>
    </source>
</evidence>
<dbReference type="InterPro" id="IPR001322">
    <property type="entry name" value="Lamin_tail_dom"/>
</dbReference>
<evidence type="ECO:0000256" key="1">
    <source>
        <dbReference type="ARBA" id="ARBA00022729"/>
    </source>
</evidence>
<dbReference type="Proteomes" id="UP000238882">
    <property type="component" value="Unassembled WGS sequence"/>
</dbReference>
<name>A0A2S7WR06_9FLAO</name>
<feature type="chain" id="PRO_5015695853" description="LTD domain-containing protein" evidence="2">
    <location>
        <begin position="22"/>
        <end position="904"/>
    </location>
</feature>
<proteinExistence type="predicted"/>
<accession>A0A2S7WR06</accession>
<protein>
    <recommendedName>
        <fullName evidence="7">LTD domain-containing protein</fullName>
    </recommendedName>
</protein>
<dbReference type="PROSITE" id="PS51484">
    <property type="entry name" value="G8"/>
    <property type="match status" value="1"/>
</dbReference>
<organism evidence="5 6">
    <name type="scientific">Polaribacter porphyrae</name>
    <dbReference type="NCBI Taxonomy" id="1137780"/>
    <lineage>
        <taxon>Bacteria</taxon>
        <taxon>Pseudomonadati</taxon>
        <taxon>Bacteroidota</taxon>
        <taxon>Flavobacteriia</taxon>
        <taxon>Flavobacteriales</taxon>
        <taxon>Flavobacteriaceae</taxon>
    </lineage>
</organism>
<dbReference type="EMBL" id="MSCN01000001">
    <property type="protein sequence ID" value="PQJ79711.1"/>
    <property type="molecule type" value="Genomic_DNA"/>
</dbReference>
<feature type="domain" description="G8" evidence="3">
    <location>
        <begin position="394"/>
        <end position="534"/>
    </location>
</feature>
<feature type="signal peptide" evidence="2">
    <location>
        <begin position="1"/>
        <end position="21"/>
    </location>
</feature>
<dbReference type="Pfam" id="PF10162">
    <property type="entry name" value="G8"/>
    <property type="match status" value="1"/>
</dbReference>
<dbReference type="InterPro" id="IPR036415">
    <property type="entry name" value="Lamin_tail_dom_sf"/>
</dbReference>
<dbReference type="Pfam" id="PF18962">
    <property type="entry name" value="Por_Secre_tail"/>
    <property type="match status" value="1"/>
</dbReference>
<dbReference type="RefSeq" id="WP_105016307.1">
    <property type="nucleotide sequence ID" value="NZ_MSCN01000001.1"/>
</dbReference>
<keyword evidence="6" id="KW-1185">Reference proteome</keyword>
<gene>
    <name evidence="5" type="ORF">BTO18_11245</name>
</gene>
<dbReference type="PROSITE" id="PS51841">
    <property type="entry name" value="LTD"/>
    <property type="match status" value="2"/>
</dbReference>
<feature type="domain" description="LTD" evidence="4">
    <location>
        <begin position="15"/>
        <end position="169"/>
    </location>
</feature>
<feature type="domain" description="LTD" evidence="4">
    <location>
        <begin position="193"/>
        <end position="330"/>
    </location>
</feature>
<evidence type="ECO:0000259" key="4">
    <source>
        <dbReference type="PROSITE" id="PS51841"/>
    </source>
</evidence>
<dbReference type="InterPro" id="IPR019316">
    <property type="entry name" value="G8_domain"/>
</dbReference>
<evidence type="ECO:0008006" key="7">
    <source>
        <dbReference type="Google" id="ProtNLM"/>
    </source>
</evidence>
<dbReference type="SUPFAM" id="SSF74853">
    <property type="entry name" value="Lamin A/C globular tail domain"/>
    <property type="match status" value="1"/>
</dbReference>
<dbReference type="InterPro" id="IPR026444">
    <property type="entry name" value="Secre_tail"/>
</dbReference>
<dbReference type="Pfam" id="PF00932">
    <property type="entry name" value="LTD"/>
    <property type="match status" value="2"/>
</dbReference>
<keyword evidence="1 2" id="KW-0732">Signal</keyword>